<dbReference type="GO" id="GO:0000724">
    <property type="term" value="P:double-strand break repair via homologous recombination"/>
    <property type="evidence" value="ECO:0007669"/>
    <property type="project" value="TreeGrafter"/>
</dbReference>
<dbReference type="InterPro" id="IPR000253">
    <property type="entry name" value="FHA_dom"/>
</dbReference>
<evidence type="ECO:0000256" key="7">
    <source>
        <dbReference type="ARBA" id="ARBA00023306"/>
    </source>
</evidence>
<keyword evidence="7" id="KW-0131">Cell cycle</keyword>
<feature type="region of interest" description="Disordered" evidence="9">
    <location>
        <begin position="583"/>
        <end position="609"/>
    </location>
</feature>
<dbReference type="PANTHER" id="PTHR12162:SF0">
    <property type="entry name" value="NIBRIN"/>
    <property type="match status" value="1"/>
</dbReference>
<comment type="caution">
    <text evidence="11">The sequence shown here is derived from an EMBL/GenBank/DDBJ whole genome shotgun (WGS) entry which is preliminary data.</text>
</comment>
<accession>A0AAN9JJY4</accession>
<evidence type="ECO:0000256" key="6">
    <source>
        <dbReference type="ARBA" id="ARBA00023242"/>
    </source>
</evidence>
<dbReference type="GO" id="GO:0007095">
    <property type="term" value="P:mitotic G2 DNA damage checkpoint signaling"/>
    <property type="evidence" value="ECO:0007669"/>
    <property type="project" value="InterPro"/>
</dbReference>
<evidence type="ECO:0000259" key="10">
    <source>
        <dbReference type="PROSITE" id="PS50006"/>
    </source>
</evidence>
<comment type="similarity">
    <text evidence="8">Belongs to the Nibrin family.</text>
</comment>
<keyword evidence="4" id="KW-0227">DNA damage</keyword>
<dbReference type="Gene3D" id="2.60.200.20">
    <property type="match status" value="1"/>
</dbReference>
<dbReference type="SUPFAM" id="SSF49879">
    <property type="entry name" value="SMAD/FHA domain"/>
    <property type="match status" value="1"/>
</dbReference>
<evidence type="ECO:0000313" key="12">
    <source>
        <dbReference type="Proteomes" id="UP001359559"/>
    </source>
</evidence>
<dbReference type="GO" id="GO:0005694">
    <property type="term" value="C:chromosome"/>
    <property type="evidence" value="ECO:0007669"/>
    <property type="project" value="UniProtKB-SubCell"/>
</dbReference>
<keyword evidence="3" id="KW-0158">Chromosome</keyword>
<keyword evidence="6" id="KW-0539">Nucleus</keyword>
<keyword evidence="5" id="KW-0234">DNA repair</keyword>
<evidence type="ECO:0000256" key="3">
    <source>
        <dbReference type="ARBA" id="ARBA00022454"/>
    </source>
</evidence>
<evidence type="ECO:0000256" key="1">
    <source>
        <dbReference type="ARBA" id="ARBA00004123"/>
    </source>
</evidence>
<evidence type="ECO:0000256" key="2">
    <source>
        <dbReference type="ARBA" id="ARBA00004286"/>
    </source>
</evidence>
<feature type="region of interest" description="Disordered" evidence="9">
    <location>
        <begin position="1"/>
        <end position="35"/>
    </location>
</feature>
<gene>
    <name evidence="11" type="ORF">RJT34_11443</name>
</gene>
<dbReference type="Proteomes" id="UP001359559">
    <property type="component" value="Unassembled WGS sequence"/>
</dbReference>
<name>A0AAN9JJY4_CLITE</name>
<reference evidence="11 12" key="1">
    <citation type="submission" date="2024-01" db="EMBL/GenBank/DDBJ databases">
        <title>The genomes of 5 underutilized Papilionoideae crops provide insights into root nodulation and disease resistance.</title>
        <authorList>
            <person name="Yuan L."/>
        </authorList>
    </citation>
    <scope>NUCLEOTIDE SEQUENCE [LARGE SCALE GENOMIC DNA]</scope>
    <source>
        <strain evidence="11">LY-2023</strain>
        <tissue evidence="11">Leaf</tissue>
    </source>
</reference>
<evidence type="ECO:0000256" key="5">
    <source>
        <dbReference type="ARBA" id="ARBA00023204"/>
    </source>
</evidence>
<feature type="domain" description="FHA" evidence="10">
    <location>
        <begin position="82"/>
        <end position="141"/>
    </location>
</feature>
<keyword evidence="12" id="KW-1185">Reference proteome</keyword>
<proteinExistence type="inferred from homology"/>
<dbReference type="GO" id="GO:0030870">
    <property type="term" value="C:Mre11 complex"/>
    <property type="evidence" value="ECO:0007669"/>
    <property type="project" value="InterPro"/>
</dbReference>
<dbReference type="PROSITE" id="PS50006">
    <property type="entry name" value="FHA_DOMAIN"/>
    <property type="match status" value="1"/>
</dbReference>
<dbReference type="CDD" id="cd22667">
    <property type="entry name" value="FHA_NBN"/>
    <property type="match status" value="1"/>
</dbReference>
<dbReference type="SUPFAM" id="SSF52113">
    <property type="entry name" value="BRCT domain"/>
    <property type="match status" value="1"/>
</dbReference>
<dbReference type="InterPro" id="IPR036420">
    <property type="entry name" value="BRCT_dom_sf"/>
</dbReference>
<protein>
    <recommendedName>
        <fullName evidence="10">FHA domain-containing protein</fullName>
    </recommendedName>
</protein>
<evidence type="ECO:0000256" key="8">
    <source>
        <dbReference type="ARBA" id="ARBA00044757"/>
    </source>
</evidence>
<sequence length="609" mass="67461">MRVGRVVKPERTTGHTTAGQAREKSKLRRENENERTTGLVRVGLGSKVLPRSSRRRTMVWGLFPVDPLSGEDKYYIFKTGIYKVGRKGCDVIITKDKGVSRVHAEIVVNTMNLLNPLPNEPPHLSSSIQIRDCSKYGTFVSKKVGPNLKIHNLPNKETELEDGDLVSFGTGSATYKFCHVPISFFICSSNKVYQSLEEKIASIGACITHTLGEECTHVLVDQLMPLKKDLIDAVVAKKSCVLKTWLEFLAEKNIGPEIPSWHSYIPTVSAEGTSIKVADPKTRENCLKGYTFLLESEHLYKFGDQLKSLLEVAGAKVVSFEEFCSKSLGSDYGDDNRMVCVIPGGTACKSNLSNKSNSLLSVNEMDVICAALSGQLDLSILKSPCILVLSSCSTDETVVADSDAEVETATSAHSNDNVQYVKTEELNNDSGTLDTSKYERIETPLDHLRDVSTGLHDIESSKPDTSLDSASVRLDAHATSLRNDNGVIQVRKEKVDDYKNGNSDIVYSQYLVVRDTSIHTSTSTAPNSRIPNFKHFRKAHTQSGNSFDNLVPFAKYPYKDSDYGNDERAELVKEEKRRKKMEAMADDLFNNEKARKRGAPGSRRGILSR</sequence>
<organism evidence="11 12">
    <name type="scientific">Clitoria ternatea</name>
    <name type="common">Butterfly pea</name>
    <dbReference type="NCBI Taxonomy" id="43366"/>
    <lineage>
        <taxon>Eukaryota</taxon>
        <taxon>Viridiplantae</taxon>
        <taxon>Streptophyta</taxon>
        <taxon>Embryophyta</taxon>
        <taxon>Tracheophyta</taxon>
        <taxon>Spermatophyta</taxon>
        <taxon>Magnoliopsida</taxon>
        <taxon>eudicotyledons</taxon>
        <taxon>Gunneridae</taxon>
        <taxon>Pentapetalae</taxon>
        <taxon>rosids</taxon>
        <taxon>fabids</taxon>
        <taxon>Fabales</taxon>
        <taxon>Fabaceae</taxon>
        <taxon>Papilionoideae</taxon>
        <taxon>50 kb inversion clade</taxon>
        <taxon>NPAAA clade</taxon>
        <taxon>indigoferoid/millettioid clade</taxon>
        <taxon>Phaseoleae</taxon>
        <taxon>Clitoria</taxon>
    </lineage>
</organism>
<dbReference type="Pfam" id="PF00498">
    <property type="entry name" value="FHA"/>
    <property type="match status" value="1"/>
</dbReference>
<evidence type="ECO:0000256" key="4">
    <source>
        <dbReference type="ARBA" id="ARBA00022763"/>
    </source>
</evidence>
<dbReference type="InterPro" id="IPR040227">
    <property type="entry name" value="Nibrin-rel"/>
</dbReference>
<dbReference type="CDD" id="cd00027">
    <property type="entry name" value="BRCT"/>
    <property type="match status" value="1"/>
</dbReference>
<dbReference type="FunFam" id="2.60.200.20:FF:000017">
    <property type="entry name" value="Nibrin"/>
    <property type="match status" value="1"/>
</dbReference>
<dbReference type="GO" id="GO:0003684">
    <property type="term" value="F:damaged DNA binding"/>
    <property type="evidence" value="ECO:0007669"/>
    <property type="project" value="TreeGrafter"/>
</dbReference>
<evidence type="ECO:0000313" key="11">
    <source>
        <dbReference type="EMBL" id="KAK7300595.1"/>
    </source>
</evidence>
<feature type="compositionally biased region" description="Basic and acidic residues" evidence="9">
    <location>
        <begin position="21"/>
        <end position="35"/>
    </location>
</feature>
<dbReference type="InterPro" id="IPR008984">
    <property type="entry name" value="SMAD_FHA_dom_sf"/>
</dbReference>
<dbReference type="PANTHER" id="PTHR12162">
    <property type="entry name" value="NIBRIN-RELATED"/>
    <property type="match status" value="1"/>
</dbReference>
<comment type="subcellular location">
    <subcellularLocation>
        <location evidence="2">Chromosome</location>
    </subcellularLocation>
    <subcellularLocation>
        <location evidence="1">Nucleus</location>
    </subcellularLocation>
</comment>
<evidence type="ECO:0000256" key="9">
    <source>
        <dbReference type="SAM" id="MobiDB-lite"/>
    </source>
</evidence>
<dbReference type="EMBL" id="JAYKXN010000003">
    <property type="protein sequence ID" value="KAK7300595.1"/>
    <property type="molecule type" value="Genomic_DNA"/>
</dbReference>
<dbReference type="AlphaFoldDB" id="A0AAN9JJY4"/>